<dbReference type="Proteomes" id="UP001459277">
    <property type="component" value="Unassembled WGS sequence"/>
</dbReference>
<name>A0AAW2E1V9_9ROSI</name>
<protein>
    <submittedName>
        <fullName evidence="1">Uncharacterized protein</fullName>
    </submittedName>
</protein>
<dbReference type="AlphaFoldDB" id="A0AAW2E1V9"/>
<comment type="caution">
    <text evidence="1">The sequence shown here is derived from an EMBL/GenBank/DDBJ whole genome shotgun (WGS) entry which is preliminary data.</text>
</comment>
<evidence type="ECO:0000313" key="2">
    <source>
        <dbReference type="Proteomes" id="UP001459277"/>
    </source>
</evidence>
<dbReference type="EMBL" id="JAZDWU010000001">
    <property type="protein sequence ID" value="KAL0015683.1"/>
    <property type="molecule type" value="Genomic_DNA"/>
</dbReference>
<evidence type="ECO:0000313" key="1">
    <source>
        <dbReference type="EMBL" id="KAL0015683.1"/>
    </source>
</evidence>
<proteinExistence type="predicted"/>
<keyword evidence="2" id="KW-1185">Reference proteome</keyword>
<sequence>MRSANEQGFINNITRVGRDVLQLTEARPYYFLSSGGYCYAYHGMRAAVYVETSPTPATNVPPSNTPTPFDSSVHSILHSFCIWPSCSKQLKGSALAFEKTQNQRNKTEMAVAGALRVFATMGSSPIKPPFHLPSVSTDADLGTVYSVRVPVRCVKPEYQEEDDIEAITNIEYKDTGENLGSVHV</sequence>
<organism evidence="1 2">
    <name type="scientific">Lithocarpus litseifolius</name>
    <dbReference type="NCBI Taxonomy" id="425828"/>
    <lineage>
        <taxon>Eukaryota</taxon>
        <taxon>Viridiplantae</taxon>
        <taxon>Streptophyta</taxon>
        <taxon>Embryophyta</taxon>
        <taxon>Tracheophyta</taxon>
        <taxon>Spermatophyta</taxon>
        <taxon>Magnoliopsida</taxon>
        <taxon>eudicotyledons</taxon>
        <taxon>Gunneridae</taxon>
        <taxon>Pentapetalae</taxon>
        <taxon>rosids</taxon>
        <taxon>fabids</taxon>
        <taxon>Fagales</taxon>
        <taxon>Fagaceae</taxon>
        <taxon>Lithocarpus</taxon>
    </lineage>
</organism>
<gene>
    <name evidence="1" type="ORF">SO802_002752</name>
</gene>
<accession>A0AAW2E1V9</accession>
<reference evidence="1 2" key="1">
    <citation type="submission" date="2024-01" db="EMBL/GenBank/DDBJ databases">
        <title>A telomere-to-telomere, gap-free genome of sweet tea (Lithocarpus litseifolius).</title>
        <authorList>
            <person name="Zhou J."/>
        </authorList>
    </citation>
    <scope>NUCLEOTIDE SEQUENCE [LARGE SCALE GENOMIC DNA]</scope>
    <source>
        <strain evidence="1">Zhou-2022a</strain>
        <tissue evidence="1">Leaf</tissue>
    </source>
</reference>